<evidence type="ECO:0000313" key="2">
    <source>
        <dbReference type="Proteomes" id="UP000033423"/>
    </source>
</evidence>
<protein>
    <submittedName>
        <fullName evidence="1">Uncharacterized protein</fullName>
    </submittedName>
</protein>
<reference evidence="1 2" key="1">
    <citation type="submission" date="2015-02" db="EMBL/GenBank/DDBJ databases">
        <title>Single-cell genomics of uncultivated deep-branching MTB reveals a conserved set of magnetosome genes.</title>
        <authorList>
            <person name="Kolinko S."/>
            <person name="Richter M."/>
            <person name="Glockner F.O."/>
            <person name="Brachmann A."/>
            <person name="Schuler D."/>
        </authorList>
    </citation>
    <scope>NUCLEOTIDE SEQUENCE [LARGE SCALE GENOMIC DNA]</scope>
    <source>
        <strain evidence="1">TM-1</strain>
    </source>
</reference>
<sequence length="52" mass="5826">MPQDIALAIGVKILCRPYLPVIRHTRYCQVIRLLCGTIHLPYSHGTGVDILP</sequence>
<gene>
    <name evidence="1" type="ORF">MBAV_001619</name>
</gene>
<comment type="caution">
    <text evidence="1">The sequence shown here is derived from an EMBL/GenBank/DDBJ whole genome shotgun (WGS) entry which is preliminary data.</text>
</comment>
<organism evidence="1 2">
    <name type="scientific">Candidatus Magnetobacterium bavaricum</name>
    <dbReference type="NCBI Taxonomy" id="29290"/>
    <lineage>
        <taxon>Bacteria</taxon>
        <taxon>Pseudomonadati</taxon>
        <taxon>Nitrospirota</taxon>
        <taxon>Thermodesulfovibrionia</taxon>
        <taxon>Thermodesulfovibrionales</taxon>
        <taxon>Candidatus Magnetobacteriaceae</taxon>
        <taxon>Candidatus Magnetobacterium</taxon>
    </lineage>
</organism>
<dbReference type="Proteomes" id="UP000033423">
    <property type="component" value="Unassembled WGS sequence"/>
</dbReference>
<keyword evidence="2" id="KW-1185">Reference proteome</keyword>
<dbReference type="EMBL" id="LACI01000697">
    <property type="protein sequence ID" value="KJU86187.1"/>
    <property type="molecule type" value="Genomic_DNA"/>
</dbReference>
<proteinExistence type="predicted"/>
<name>A0A0F3GWE8_9BACT</name>
<evidence type="ECO:0000313" key="1">
    <source>
        <dbReference type="EMBL" id="KJU86187.1"/>
    </source>
</evidence>
<accession>A0A0F3GWE8</accession>
<dbReference type="AlphaFoldDB" id="A0A0F3GWE8"/>